<dbReference type="AlphaFoldDB" id="A0A120JTF3"/>
<dbReference type="STRING" id="1514105.AOC36_01460"/>
<dbReference type="EMBL" id="CP013213">
    <property type="protein sequence ID" value="AMC92700.1"/>
    <property type="molecule type" value="Genomic_DNA"/>
</dbReference>
<keyword evidence="1" id="KW-0812">Transmembrane</keyword>
<keyword evidence="3" id="KW-1185">Reference proteome</keyword>
<feature type="transmembrane region" description="Helical" evidence="1">
    <location>
        <begin position="122"/>
        <end position="144"/>
    </location>
</feature>
<dbReference type="KEGG" id="erl:AOC36_01460"/>
<dbReference type="Proteomes" id="UP000063781">
    <property type="component" value="Chromosome"/>
</dbReference>
<feature type="transmembrane region" description="Helical" evidence="1">
    <location>
        <begin position="156"/>
        <end position="177"/>
    </location>
</feature>
<gene>
    <name evidence="2" type="ORF">AOC36_01460</name>
</gene>
<evidence type="ECO:0000313" key="3">
    <source>
        <dbReference type="Proteomes" id="UP000063781"/>
    </source>
</evidence>
<evidence type="ECO:0000256" key="1">
    <source>
        <dbReference type="SAM" id="Phobius"/>
    </source>
</evidence>
<keyword evidence="1" id="KW-1133">Transmembrane helix</keyword>
<evidence type="ECO:0008006" key="4">
    <source>
        <dbReference type="Google" id="ProtNLM"/>
    </source>
</evidence>
<dbReference type="InterPro" id="IPR025699">
    <property type="entry name" value="ABC2_memb-like"/>
</dbReference>
<organism evidence="2 3">
    <name type="scientific">Erysipelothrix larvae</name>
    <dbReference type="NCBI Taxonomy" id="1514105"/>
    <lineage>
        <taxon>Bacteria</taxon>
        <taxon>Bacillati</taxon>
        <taxon>Bacillota</taxon>
        <taxon>Erysipelotrichia</taxon>
        <taxon>Erysipelotrichales</taxon>
        <taxon>Erysipelotrichaceae</taxon>
        <taxon>Erysipelothrix</taxon>
    </lineage>
</organism>
<reference evidence="2 3" key="1">
    <citation type="submission" date="2015-10" db="EMBL/GenBank/DDBJ databases">
        <title>Erysipelothrix larvae sp. LV19 isolated from the larval gut of the rhinoceros beetle, Trypoxylus dichotomus.</title>
        <authorList>
            <person name="Lim S."/>
            <person name="Kim B.-C."/>
        </authorList>
    </citation>
    <scope>NUCLEOTIDE SEQUENCE [LARGE SCALE GENOMIC DNA]</scope>
    <source>
        <strain evidence="2 3">LV19</strain>
    </source>
</reference>
<name>A0A120JTF3_9FIRM</name>
<accession>A0A120JTF3</accession>
<feature type="transmembrane region" description="Helical" evidence="1">
    <location>
        <begin position="189"/>
        <end position="210"/>
    </location>
</feature>
<dbReference type="Pfam" id="PF13346">
    <property type="entry name" value="ABC2_membrane_5"/>
    <property type="match status" value="1"/>
</dbReference>
<feature type="transmembrane region" description="Helical" evidence="1">
    <location>
        <begin position="87"/>
        <end position="110"/>
    </location>
</feature>
<dbReference type="RefSeq" id="WP_067630403.1">
    <property type="nucleotide sequence ID" value="NZ_CP013213.1"/>
</dbReference>
<evidence type="ECO:0000313" key="2">
    <source>
        <dbReference type="EMBL" id="AMC92700.1"/>
    </source>
</evidence>
<protein>
    <recommendedName>
        <fullName evidence="4">ABC-2 transporter permease</fullName>
    </recommendedName>
</protein>
<proteinExistence type="predicted"/>
<dbReference type="OrthoDB" id="1696644at2"/>
<feature type="transmembrane region" description="Helical" evidence="1">
    <location>
        <begin position="41"/>
        <end position="61"/>
    </location>
</feature>
<keyword evidence="1" id="KW-0472">Membrane</keyword>
<feature type="transmembrane region" description="Helical" evidence="1">
    <location>
        <begin position="12"/>
        <end position="35"/>
    </location>
</feature>
<sequence>MKAIHNFIKLDFLTIKPFLTLKNIMIYLGIAGFFAFSNQSISASMAMMMMFITIYVSYPFAVGDQNGIDTLYIICGIDKKHVVQGRYLWMLLMNFIGALCSLGVAYVFSWLFKIPMNHTETIAIFVGLLGVFIVMQATQLPIFFKVGYIKAKTYTYLLMVTMMALIVGSSYLLSQVMSIQTLAFLASHLWLIVVIGGCLVLAALGVSYFLSLKFYENREMTISHSQS</sequence>